<protein>
    <submittedName>
        <fullName evidence="1">Uncharacterized protein</fullName>
    </submittedName>
</protein>
<keyword evidence="2" id="KW-1185">Reference proteome</keyword>
<evidence type="ECO:0000313" key="1">
    <source>
        <dbReference type="EMBL" id="SFV72820.1"/>
    </source>
</evidence>
<reference evidence="2" key="1">
    <citation type="submission" date="2016-10" db="EMBL/GenBank/DDBJ databases">
        <authorList>
            <person name="Wegmann U."/>
        </authorList>
    </citation>
    <scope>NUCLEOTIDE SEQUENCE [LARGE SCALE GENOMIC DNA]</scope>
</reference>
<gene>
    <name evidence="1" type="ORF">DESPIGER_0957</name>
</gene>
<organism evidence="1 2">
    <name type="scientific">Desulfovibrio piger</name>
    <dbReference type="NCBI Taxonomy" id="901"/>
    <lineage>
        <taxon>Bacteria</taxon>
        <taxon>Pseudomonadati</taxon>
        <taxon>Thermodesulfobacteriota</taxon>
        <taxon>Desulfovibrionia</taxon>
        <taxon>Desulfovibrionales</taxon>
        <taxon>Desulfovibrionaceae</taxon>
        <taxon>Desulfovibrio</taxon>
    </lineage>
</organism>
<dbReference type="EMBL" id="LT630450">
    <property type="protein sequence ID" value="SFV72820.1"/>
    <property type="molecule type" value="Genomic_DNA"/>
</dbReference>
<proteinExistence type="predicted"/>
<dbReference type="KEGG" id="dpg:DESPIGER_0957"/>
<name>A0A1K1LDL1_9BACT</name>
<evidence type="ECO:0000313" key="2">
    <source>
        <dbReference type="Proteomes" id="UP000186323"/>
    </source>
</evidence>
<dbReference type="Proteomes" id="UP000186323">
    <property type="component" value="Chromosome I"/>
</dbReference>
<sequence>MSVHYGGLWAVCKGSPPRIGLPGREPQATAALRTKARKGGVPGRKQDGGDALARAAGVCRQAGMVPAAFRAWNAWPVTASPLLWACPVTVLPFPLVAAGTARGRKLW</sequence>
<accession>A0A1K1LDL1</accession>
<dbReference type="AlphaFoldDB" id="A0A1K1LDL1"/>